<protein>
    <recommendedName>
        <fullName evidence="2">histidine kinase</fullName>
        <ecNumber evidence="2">2.7.13.3</ecNumber>
    </recommendedName>
</protein>
<evidence type="ECO:0000259" key="8">
    <source>
        <dbReference type="PROSITE" id="PS50113"/>
    </source>
</evidence>
<sequence>MNQPLTSPSDPTLLFVHGGEMGQRILAHDWSASPLGPIAGWPAELRNALALALPARVEIVLFWGPDYVALYNDAYAPTIGAKHPRALGRPAHESWSELWDDLEPLLAHVRTSGETFAAKDRPFYIERTGQGETVYFDVSYSPVPLADGSVGGVLCIVSETTARVRAARAMAEDRERLREMFDQAPGFIAVLRQPGHVVELANASYRRLVGGRDVVGRALAEAVPEVAQRGLIDKLDGVVATGRPYRGTEVPLLLPRDDGGSEERRLDFILQPVTDANGAVTAVFVEGTDVTERHRAESALALSRDSLELATEAGEIGTWDYDLAADRFSCSPRTWAMYGIEPGPAQSLAEFAALLHPEDRPRVRQAFLATIDPARRARYDIEYRTCPAPDGSTRWLAVRGRGLFEDERCVRAIGTVIDVTARKREADALRESEARFRMLADSLPALVWLTDAELNLTFASEGFRAILGVAPDEVVASGWLSLLPSELRAAAARRLVERQRARDPLSGDYRLLTRAGGERWVHAEARARFLGGTFLGYVGCAIDVTEAHLAGERLEARVEERTAELTRQIAEREKVEETLHQLQRLEAIGQLTSGVAHDFNNLLTVVLGNVEMVSRAAARGPLTPRALEQLDHVRAAAERGATLTAQLLAFSRRQRLEAKVVDLNAAVTGLVPLLESTLGRSIAIEAAVCDQPWPAMVDPTQLELILLNLAINARDAMPGGGTLRVSTANVALGTPMRPEEPCAGDYVRVAVSDTGTGMTPEVLARALEPFFTTKEVGKGSGLGLAQVFGFAKQSGGGVRIDTRPGEGTRVSVYLPRATAAPGEATAGERRDDVGSVAGRRVLVLDDEDRVREITADALRDAGCGVVEAADGAAALDALDADPAIEAVVADVAMPVMTGVEFARRARRRRPTLPVLFVTGYADADELADVPAPQVIRKPYTRVQLVERLAALLAPAELSQG</sequence>
<dbReference type="InterPro" id="IPR013656">
    <property type="entry name" value="PAS_4"/>
</dbReference>
<evidence type="ECO:0000313" key="10">
    <source>
        <dbReference type="Proteomes" id="UP000759103"/>
    </source>
</evidence>
<dbReference type="InterPro" id="IPR001610">
    <property type="entry name" value="PAC"/>
</dbReference>
<dbReference type="InterPro" id="IPR003661">
    <property type="entry name" value="HisK_dim/P_dom"/>
</dbReference>
<dbReference type="InterPro" id="IPR036097">
    <property type="entry name" value="HisK_dim/P_sf"/>
</dbReference>
<evidence type="ECO:0000313" key="9">
    <source>
        <dbReference type="EMBL" id="MBW6529345.1"/>
    </source>
</evidence>
<dbReference type="InterPro" id="IPR036890">
    <property type="entry name" value="HATPase_C_sf"/>
</dbReference>
<evidence type="ECO:0000256" key="4">
    <source>
        <dbReference type="PROSITE-ProRule" id="PRU00169"/>
    </source>
</evidence>
<keyword evidence="3 4" id="KW-0597">Phosphoprotein</keyword>
<dbReference type="PANTHER" id="PTHR43065:SF49">
    <property type="entry name" value="HISTIDINE KINASE"/>
    <property type="match status" value="1"/>
</dbReference>
<dbReference type="Pfam" id="PF00512">
    <property type="entry name" value="HisKA"/>
    <property type="match status" value="1"/>
</dbReference>
<dbReference type="InterPro" id="IPR001789">
    <property type="entry name" value="Sig_transdc_resp-reg_receiver"/>
</dbReference>
<dbReference type="Pfam" id="PF08448">
    <property type="entry name" value="PAS_4"/>
    <property type="match status" value="2"/>
</dbReference>
<proteinExistence type="predicted"/>
<dbReference type="InterPro" id="IPR004358">
    <property type="entry name" value="Sig_transdc_His_kin-like_C"/>
</dbReference>
<dbReference type="CDD" id="cd00130">
    <property type="entry name" value="PAS"/>
    <property type="match status" value="2"/>
</dbReference>
<dbReference type="PRINTS" id="PR00344">
    <property type="entry name" value="BCTRLSENSOR"/>
</dbReference>
<organism evidence="9 10">
    <name type="scientific">Sphingomonas citri</name>
    <dbReference type="NCBI Taxonomy" id="2862499"/>
    <lineage>
        <taxon>Bacteria</taxon>
        <taxon>Pseudomonadati</taxon>
        <taxon>Pseudomonadota</taxon>
        <taxon>Alphaproteobacteria</taxon>
        <taxon>Sphingomonadales</taxon>
        <taxon>Sphingomonadaceae</taxon>
        <taxon>Sphingomonas</taxon>
    </lineage>
</organism>
<dbReference type="Gene3D" id="3.30.565.10">
    <property type="entry name" value="Histidine kinase-like ATPase, C-terminal domain"/>
    <property type="match status" value="1"/>
</dbReference>
<dbReference type="InterPro" id="IPR005467">
    <property type="entry name" value="His_kinase_dom"/>
</dbReference>
<dbReference type="NCBIfam" id="TIGR00229">
    <property type="entry name" value="sensory_box"/>
    <property type="match status" value="2"/>
</dbReference>
<comment type="caution">
    <text evidence="9">The sequence shown here is derived from an EMBL/GenBank/DDBJ whole genome shotgun (WGS) entry which is preliminary data.</text>
</comment>
<dbReference type="PANTHER" id="PTHR43065">
    <property type="entry name" value="SENSOR HISTIDINE KINASE"/>
    <property type="match status" value="1"/>
</dbReference>
<evidence type="ECO:0000259" key="5">
    <source>
        <dbReference type="PROSITE" id="PS50109"/>
    </source>
</evidence>
<dbReference type="Gene3D" id="3.40.50.2300">
    <property type="match status" value="1"/>
</dbReference>
<reference evidence="9 10" key="1">
    <citation type="submission" date="2021-07" db="EMBL/GenBank/DDBJ databases">
        <title>Sphingomonas sp.</title>
        <authorList>
            <person name="Feng G."/>
            <person name="Li J."/>
            <person name="Pan M."/>
        </authorList>
    </citation>
    <scope>NUCLEOTIDE SEQUENCE [LARGE SCALE GENOMIC DNA]</scope>
    <source>
        <strain evidence="9 10">RRHST34</strain>
    </source>
</reference>
<dbReference type="Pfam" id="PF02518">
    <property type="entry name" value="HATPase_c"/>
    <property type="match status" value="1"/>
</dbReference>
<dbReference type="SMART" id="SM00387">
    <property type="entry name" value="HATPase_c"/>
    <property type="match status" value="1"/>
</dbReference>
<evidence type="ECO:0000256" key="3">
    <source>
        <dbReference type="ARBA" id="ARBA00022553"/>
    </source>
</evidence>
<feature type="modified residue" description="4-aspartylphosphate" evidence="4">
    <location>
        <position position="890"/>
    </location>
</feature>
<feature type="domain" description="PAC" evidence="8">
    <location>
        <begin position="505"/>
        <end position="556"/>
    </location>
</feature>
<dbReference type="Gene3D" id="2.10.70.100">
    <property type="match status" value="1"/>
</dbReference>
<feature type="domain" description="PAC" evidence="8">
    <location>
        <begin position="246"/>
        <end position="302"/>
    </location>
</feature>
<comment type="catalytic activity">
    <reaction evidence="1">
        <text>ATP + protein L-histidine = ADP + protein N-phospho-L-histidine.</text>
        <dbReference type="EC" id="2.7.13.3"/>
    </reaction>
</comment>
<dbReference type="CDD" id="cd00082">
    <property type="entry name" value="HisKA"/>
    <property type="match status" value="1"/>
</dbReference>
<dbReference type="InterPro" id="IPR003594">
    <property type="entry name" value="HATPase_dom"/>
</dbReference>
<feature type="domain" description="Histidine kinase" evidence="5">
    <location>
        <begin position="594"/>
        <end position="818"/>
    </location>
</feature>
<dbReference type="EC" id="2.7.13.3" evidence="2"/>
<feature type="domain" description="PAS" evidence="7">
    <location>
        <begin position="432"/>
        <end position="475"/>
    </location>
</feature>
<dbReference type="InterPro" id="IPR000014">
    <property type="entry name" value="PAS"/>
</dbReference>
<dbReference type="SMART" id="SM00091">
    <property type="entry name" value="PAS"/>
    <property type="match status" value="3"/>
</dbReference>
<dbReference type="InterPro" id="IPR000700">
    <property type="entry name" value="PAS-assoc_C"/>
</dbReference>
<dbReference type="SUPFAM" id="SSF55874">
    <property type="entry name" value="ATPase domain of HSP90 chaperone/DNA topoisomerase II/histidine kinase"/>
    <property type="match status" value="1"/>
</dbReference>
<gene>
    <name evidence="9" type="ORF">KZ820_01230</name>
</gene>
<dbReference type="PROSITE" id="PS50110">
    <property type="entry name" value="RESPONSE_REGULATORY"/>
    <property type="match status" value="1"/>
</dbReference>
<evidence type="ECO:0000259" key="6">
    <source>
        <dbReference type="PROSITE" id="PS50110"/>
    </source>
</evidence>
<evidence type="ECO:0000256" key="2">
    <source>
        <dbReference type="ARBA" id="ARBA00012438"/>
    </source>
</evidence>
<keyword evidence="10" id="KW-1185">Reference proteome</keyword>
<dbReference type="SUPFAM" id="SSF52172">
    <property type="entry name" value="CheY-like"/>
    <property type="match status" value="1"/>
</dbReference>
<dbReference type="InterPro" id="IPR035965">
    <property type="entry name" value="PAS-like_dom_sf"/>
</dbReference>
<dbReference type="Gene3D" id="1.10.287.130">
    <property type="match status" value="1"/>
</dbReference>
<feature type="domain" description="PAC" evidence="8">
    <location>
        <begin position="379"/>
        <end position="431"/>
    </location>
</feature>
<evidence type="ECO:0000259" key="7">
    <source>
        <dbReference type="PROSITE" id="PS50112"/>
    </source>
</evidence>
<dbReference type="Pfam" id="PF08447">
    <property type="entry name" value="PAS_3"/>
    <property type="match status" value="2"/>
</dbReference>
<dbReference type="PROSITE" id="PS50113">
    <property type="entry name" value="PAC"/>
    <property type="match status" value="3"/>
</dbReference>
<dbReference type="InterPro" id="IPR011006">
    <property type="entry name" value="CheY-like_superfamily"/>
</dbReference>
<dbReference type="RefSeq" id="WP_219746906.1">
    <property type="nucleotide sequence ID" value="NZ_JAHXZN010000001.1"/>
</dbReference>
<dbReference type="Proteomes" id="UP000759103">
    <property type="component" value="Unassembled WGS sequence"/>
</dbReference>
<dbReference type="SMART" id="SM00448">
    <property type="entry name" value="REC"/>
    <property type="match status" value="1"/>
</dbReference>
<feature type="domain" description="Response regulatory" evidence="6">
    <location>
        <begin position="840"/>
        <end position="952"/>
    </location>
</feature>
<dbReference type="EMBL" id="JAHXZN010000001">
    <property type="protein sequence ID" value="MBW6529345.1"/>
    <property type="molecule type" value="Genomic_DNA"/>
</dbReference>
<dbReference type="SUPFAM" id="SSF55785">
    <property type="entry name" value="PYP-like sensor domain (PAS domain)"/>
    <property type="match status" value="4"/>
</dbReference>
<evidence type="ECO:0000256" key="1">
    <source>
        <dbReference type="ARBA" id="ARBA00000085"/>
    </source>
</evidence>
<dbReference type="SMART" id="SM00086">
    <property type="entry name" value="PAC"/>
    <property type="match status" value="4"/>
</dbReference>
<dbReference type="PROSITE" id="PS50109">
    <property type="entry name" value="HIS_KIN"/>
    <property type="match status" value="1"/>
</dbReference>
<dbReference type="PROSITE" id="PS50112">
    <property type="entry name" value="PAS"/>
    <property type="match status" value="1"/>
</dbReference>
<accession>A0ABS7BIH0</accession>
<dbReference type="SMART" id="SM00388">
    <property type="entry name" value="HisKA"/>
    <property type="match status" value="1"/>
</dbReference>
<dbReference type="Gene3D" id="3.30.450.20">
    <property type="entry name" value="PAS domain"/>
    <property type="match status" value="4"/>
</dbReference>
<dbReference type="SUPFAM" id="SSF47384">
    <property type="entry name" value="Homodimeric domain of signal transducing histidine kinase"/>
    <property type="match status" value="1"/>
</dbReference>
<dbReference type="InterPro" id="IPR013655">
    <property type="entry name" value="PAS_fold_3"/>
</dbReference>
<dbReference type="Pfam" id="PF00072">
    <property type="entry name" value="Response_reg"/>
    <property type="match status" value="1"/>
</dbReference>
<name>A0ABS7BIH0_9SPHN</name>